<proteinExistence type="predicted"/>
<dbReference type="AlphaFoldDB" id="A0A0A1MDK0"/>
<keyword evidence="1" id="KW-0812">Transmembrane</keyword>
<dbReference type="Proteomes" id="UP000040453">
    <property type="component" value="Unassembled WGS sequence"/>
</dbReference>
<keyword evidence="1" id="KW-1133">Transmembrane helix</keyword>
<dbReference type="EMBL" id="CDGG01000001">
    <property type="protein sequence ID" value="CEI83445.1"/>
    <property type="molecule type" value="Genomic_DNA"/>
</dbReference>
<protein>
    <submittedName>
        <fullName evidence="2">Uncharacterized protein</fullName>
    </submittedName>
</protein>
<evidence type="ECO:0000313" key="3">
    <source>
        <dbReference type="Proteomes" id="UP000040453"/>
    </source>
</evidence>
<dbReference type="RefSeq" id="WP_042533715.1">
    <property type="nucleotide sequence ID" value="NZ_CDGG01000001.1"/>
</dbReference>
<dbReference type="STRING" id="545501.BN997_03355"/>
<organism evidence="2 3">
    <name type="scientific">Oceanobacillus oncorhynchi</name>
    <dbReference type="NCBI Taxonomy" id="545501"/>
    <lineage>
        <taxon>Bacteria</taxon>
        <taxon>Bacillati</taxon>
        <taxon>Bacillota</taxon>
        <taxon>Bacilli</taxon>
        <taxon>Bacillales</taxon>
        <taxon>Bacillaceae</taxon>
        <taxon>Oceanobacillus</taxon>
    </lineage>
</organism>
<keyword evidence="1" id="KW-0472">Membrane</keyword>
<sequence>MKKDTLNIIFAIIVCTTIITIGSILAIQINNNHKANELIIEKCMENLHEEESVTLEKEELWSPVVCEK</sequence>
<evidence type="ECO:0000256" key="1">
    <source>
        <dbReference type="SAM" id="Phobius"/>
    </source>
</evidence>
<reference evidence="2 3" key="1">
    <citation type="submission" date="2014-11" db="EMBL/GenBank/DDBJ databases">
        <authorList>
            <person name="Urmite Genomes Urmite Genomes"/>
        </authorList>
    </citation>
    <scope>NUCLEOTIDE SEQUENCE [LARGE SCALE GENOMIC DNA]</scope>
    <source>
        <strain evidence="2 3">Oc5</strain>
    </source>
</reference>
<gene>
    <name evidence="2" type="ORF">BN997_03355</name>
</gene>
<accession>A0A0A1MDK0</accession>
<evidence type="ECO:0000313" key="2">
    <source>
        <dbReference type="EMBL" id="CEI83445.1"/>
    </source>
</evidence>
<keyword evidence="3" id="KW-1185">Reference proteome</keyword>
<feature type="transmembrane region" description="Helical" evidence="1">
    <location>
        <begin position="6"/>
        <end position="27"/>
    </location>
</feature>
<name>A0A0A1MDK0_9BACI</name>